<sequence length="573" mass="64603">MSRPPSNHAPESPPSMSRVPSYIQFVPKRAMASFDNLVVLANYEERLRDAKKAVWRDRGEKPVEVCDVWECVEHASRGGLRAGSLAFAIRAGINFFLLLTRMHKVPRSYRLRLIRHAVFGEEPLRFAAMIGSFVGLYKLILNALPIVLRGPDDEEEERQFRARLRESKRPATNETILEEESDDMPSVSRVPRPGRLSTSAKAHQEWLHKRTQRWYSVLAGAVAGAIAIRCESSDRRISIAQQMFVRGLQGSYNTISDRIGFRIPNGDVMVFALCCAQIMYGFTMRPDILPRWYNSWIGIACKVSPAGTSINRTMTREGRFSLADIDKIISRSDITPGNMTRLQHARDLATLPTPFFGPPLPPCAAIHPAVDSCLSAQLYFFGKVFAWMFPIYGTLHLIPMVLFKREAMRLKPLKMFIRAFLGTTRSSAFLGIFVIIYHSWLCSKRNMYLTLSALRSSMSHTFLGSLASVVPQAFINFLASKPAYWVGGMMSGFALFFEEKRRRSELAMYVLPRGLEAAWVMLRGKGYAFHTGSVGDVILTSLGMGMVMVSRVNDPEHLSGLVRRILYQFVGPN</sequence>
<organism evidence="3 4">
    <name type="scientific">Cristinia sonorae</name>
    <dbReference type="NCBI Taxonomy" id="1940300"/>
    <lineage>
        <taxon>Eukaryota</taxon>
        <taxon>Fungi</taxon>
        <taxon>Dikarya</taxon>
        <taxon>Basidiomycota</taxon>
        <taxon>Agaricomycotina</taxon>
        <taxon>Agaricomycetes</taxon>
        <taxon>Agaricomycetidae</taxon>
        <taxon>Agaricales</taxon>
        <taxon>Pleurotineae</taxon>
        <taxon>Stephanosporaceae</taxon>
        <taxon>Cristinia</taxon>
    </lineage>
</organism>
<reference evidence="3" key="1">
    <citation type="journal article" date="2021" name="New Phytol.">
        <title>Evolutionary innovations through gain and loss of genes in the ectomycorrhizal Boletales.</title>
        <authorList>
            <person name="Wu G."/>
            <person name="Miyauchi S."/>
            <person name="Morin E."/>
            <person name="Kuo A."/>
            <person name="Drula E."/>
            <person name="Varga T."/>
            <person name="Kohler A."/>
            <person name="Feng B."/>
            <person name="Cao Y."/>
            <person name="Lipzen A."/>
            <person name="Daum C."/>
            <person name="Hundley H."/>
            <person name="Pangilinan J."/>
            <person name="Johnson J."/>
            <person name="Barry K."/>
            <person name="LaButti K."/>
            <person name="Ng V."/>
            <person name="Ahrendt S."/>
            <person name="Min B."/>
            <person name="Choi I.G."/>
            <person name="Park H."/>
            <person name="Plett J.M."/>
            <person name="Magnuson J."/>
            <person name="Spatafora J.W."/>
            <person name="Nagy L.G."/>
            <person name="Henrissat B."/>
            <person name="Grigoriev I.V."/>
            <person name="Yang Z.L."/>
            <person name="Xu J."/>
            <person name="Martin F.M."/>
        </authorList>
    </citation>
    <scope>NUCLEOTIDE SEQUENCE</scope>
    <source>
        <strain evidence="3">KKN 215</strain>
    </source>
</reference>
<dbReference type="EMBL" id="JAEVFJ010000052">
    <property type="protein sequence ID" value="KAH8081313.1"/>
    <property type="molecule type" value="Genomic_DNA"/>
</dbReference>
<keyword evidence="4" id="KW-1185">Reference proteome</keyword>
<keyword evidence="2" id="KW-0812">Transmembrane</keyword>
<dbReference type="Proteomes" id="UP000813824">
    <property type="component" value="Unassembled WGS sequence"/>
</dbReference>
<keyword evidence="2" id="KW-0472">Membrane</keyword>
<keyword evidence="2" id="KW-1133">Transmembrane helix</keyword>
<dbReference type="PANTHER" id="PTHR12459">
    <property type="entry name" value="TRANSMEMBRANE PROTEIN 135-RELATED"/>
    <property type="match status" value="1"/>
</dbReference>
<evidence type="ECO:0000256" key="2">
    <source>
        <dbReference type="SAM" id="Phobius"/>
    </source>
</evidence>
<feature type="transmembrane region" description="Helical" evidence="2">
    <location>
        <begin position="460"/>
        <end position="479"/>
    </location>
</feature>
<accession>A0A8K0XKW9</accession>
<comment type="caution">
    <text evidence="3">The sequence shown here is derived from an EMBL/GenBank/DDBJ whole genome shotgun (WGS) entry which is preliminary data.</text>
</comment>
<evidence type="ECO:0008006" key="5">
    <source>
        <dbReference type="Google" id="ProtNLM"/>
    </source>
</evidence>
<gene>
    <name evidence="3" type="ORF">BXZ70DRAFT_901280</name>
</gene>
<dbReference type="AlphaFoldDB" id="A0A8K0XKW9"/>
<dbReference type="PANTHER" id="PTHR12459:SF6">
    <property type="entry name" value="GB|AAD46013.1"/>
    <property type="match status" value="1"/>
</dbReference>
<feature type="region of interest" description="Disordered" evidence="1">
    <location>
        <begin position="165"/>
        <end position="194"/>
    </location>
</feature>
<protein>
    <recommendedName>
        <fullName evidence="5">Transmembrane protein 135 N-terminal domain-containing protein</fullName>
    </recommendedName>
</protein>
<proteinExistence type="predicted"/>
<feature type="transmembrane region" description="Helical" evidence="2">
    <location>
        <begin position="384"/>
        <end position="403"/>
    </location>
</feature>
<evidence type="ECO:0000313" key="3">
    <source>
        <dbReference type="EMBL" id="KAH8081313.1"/>
    </source>
</evidence>
<name>A0A8K0XKW9_9AGAR</name>
<feature type="transmembrane region" description="Helical" evidence="2">
    <location>
        <begin position="415"/>
        <end position="440"/>
    </location>
</feature>
<evidence type="ECO:0000313" key="4">
    <source>
        <dbReference type="Proteomes" id="UP000813824"/>
    </source>
</evidence>
<dbReference type="InterPro" id="IPR026749">
    <property type="entry name" value="Tmem135"/>
</dbReference>
<dbReference type="OrthoDB" id="291792at2759"/>
<evidence type="ECO:0000256" key="1">
    <source>
        <dbReference type="SAM" id="MobiDB-lite"/>
    </source>
</evidence>